<protein>
    <submittedName>
        <fullName evidence="1">Uncharacterized protein</fullName>
    </submittedName>
</protein>
<dbReference type="EnsemblMetazoa" id="GAUT040281-RA">
    <property type="protein sequence ID" value="GAUT040281-PA"/>
    <property type="gene ID" value="GAUT040281"/>
</dbReference>
<keyword evidence="2" id="KW-1185">Reference proteome</keyword>
<dbReference type="VEuPathDB" id="VectorBase:GAUT040281"/>
<name>A0A1A9VL46_GLOAU</name>
<dbReference type="Proteomes" id="UP000078200">
    <property type="component" value="Unassembled WGS sequence"/>
</dbReference>
<proteinExistence type="predicted"/>
<evidence type="ECO:0000313" key="2">
    <source>
        <dbReference type="Proteomes" id="UP000078200"/>
    </source>
</evidence>
<organism evidence="1 2">
    <name type="scientific">Glossina austeni</name>
    <name type="common">Savannah tsetse fly</name>
    <dbReference type="NCBI Taxonomy" id="7395"/>
    <lineage>
        <taxon>Eukaryota</taxon>
        <taxon>Metazoa</taxon>
        <taxon>Ecdysozoa</taxon>
        <taxon>Arthropoda</taxon>
        <taxon>Hexapoda</taxon>
        <taxon>Insecta</taxon>
        <taxon>Pterygota</taxon>
        <taxon>Neoptera</taxon>
        <taxon>Endopterygota</taxon>
        <taxon>Diptera</taxon>
        <taxon>Brachycera</taxon>
        <taxon>Muscomorpha</taxon>
        <taxon>Hippoboscoidea</taxon>
        <taxon>Glossinidae</taxon>
        <taxon>Glossina</taxon>
    </lineage>
</organism>
<accession>A0A1A9VL46</accession>
<sequence length="176" mass="19771">MLSACFGNSGDNKFSNLVIANVKSEKAQTKRDFKAINEFIIQDHRFWTRVKISASSLASLFNSVLSMMNNTVYLQKQTETLYKQLFNDSRAQLSGWIFLYTDASKISNAVALVVVKDNNDMVEAEAILINHVELSLALRISRPKFSITSALIDGILPSVNLSFPEPRKRVADRPIK</sequence>
<dbReference type="AlphaFoldDB" id="A0A1A9VL46"/>
<reference evidence="1" key="1">
    <citation type="submission" date="2020-05" db="UniProtKB">
        <authorList>
            <consortium name="EnsemblMetazoa"/>
        </authorList>
    </citation>
    <scope>IDENTIFICATION</scope>
    <source>
        <strain evidence="1">TTRI</strain>
    </source>
</reference>
<evidence type="ECO:0000313" key="1">
    <source>
        <dbReference type="EnsemblMetazoa" id="GAUT040281-PA"/>
    </source>
</evidence>